<evidence type="ECO:0000256" key="1">
    <source>
        <dbReference type="SAM" id="Phobius"/>
    </source>
</evidence>
<evidence type="ECO:0000313" key="2">
    <source>
        <dbReference type="EMBL" id="EMD00175.1"/>
    </source>
</evidence>
<dbReference type="AlphaFoldDB" id="M2NL20"/>
<dbReference type="eggNOG" id="ENOG502SN89">
    <property type="taxonomic scope" value="Eukaryota"/>
</dbReference>
<evidence type="ECO:0000313" key="3">
    <source>
        <dbReference type="Proteomes" id="UP000011761"/>
    </source>
</evidence>
<proteinExistence type="predicted"/>
<protein>
    <submittedName>
        <fullName evidence="2">Uncharacterized protein</fullName>
    </submittedName>
</protein>
<keyword evidence="3" id="KW-1185">Reference proteome</keyword>
<feature type="transmembrane region" description="Helical" evidence="1">
    <location>
        <begin position="38"/>
        <end position="60"/>
    </location>
</feature>
<keyword evidence="1" id="KW-1133">Transmembrane helix</keyword>
<dbReference type="HOGENOM" id="CLU_042940_0_0_1"/>
<dbReference type="Proteomes" id="UP000011761">
    <property type="component" value="Unassembled WGS sequence"/>
</dbReference>
<accession>M2NL20</accession>
<keyword evidence="1" id="KW-0472">Membrane</keyword>
<dbReference type="EMBL" id="KB445551">
    <property type="protein sequence ID" value="EMD00175.1"/>
    <property type="molecule type" value="Genomic_DNA"/>
</dbReference>
<dbReference type="GeneID" id="19113059"/>
<sequence>MSASARFARFGGGYGRMSTSQHASSFSYSITRPYPYRWFTPVVVVGFIVFTILFSFLNLVTSGYTLVVQQSADPNATMANNGVWSRHIPAFLTNKVQPSCQTVNVPLGSELFTNQTALTYTLTDVWQPSGGGAAAGNGVAPSLTYFNNILENCTVNSVEIDYAAMDRTASQFAYSEWGAVVRTYATCSIVGTNGTTNFNVTQEYDYVPSDVSAMTLYTFLGTNFLSRNKTSKSSLFWGESLMSMYWAFSTYQMQNIRANQTSNNQPAVRKGTMYFYPNTNKVVSNMTDPDFFQCDFRFIIDKSLGNYDIVYPGSYGEYKEHTQLSTLLSMQAYPNIWQDADILAKAAYSTVLADLGQSSARSNILLDPDQLKYFTANFSEARHNIANAYPGPAVRQYGTEQSGPLGTTPSTLSASYLCQVPQRKSIGNLLISVLVADLVFLQVVCRLMTLSPT</sequence>
<dbReference type="KEGG" id="bcom:BAUCODRAFT_367508"/>
<dbReference type="RefSeq" id="XP_007672675.1">
    <property type="nucleotide sequence ID" value="XM_007674485.1"/>
</dbReference>
<gene>
    <name evidence="2" type="ORF">BAUCODRAFT_367508</name>
</gene>
<dbReference type="OMA" id="VWQEEPQ"/>
<keyword evidence="1" id="KW-0812">Transmembrane</keyword>
<dbReference type="OrthoDB" id="3220769at2759"/>
<organism evidence="2 3">
    <name type="scientific">Baudoinia panamericana (strain UAMH 10762)</name>
    <name type="common">Angels' share fungus</name>
    <name type="synonym">Baudoinia compniacensis (strain UAMH 10762)</name>
    <dbReference type="NCBI Taxonomy" id="717646"/>
    <lineage>
        <taxon>Eukaryota</taxon>
        <taxon>Fungi</taxon>
        <taxon>Dikarya</taxon>
        <taxon>Ascomycota</taxon>
        <taxon>Pezizomycotina</taxon>
        <taxon>Dothideomycetes</taxon>
        <taxon>Dothideomycetidae</taxon>
        <taxon>Mycosphaerellales</taxon>
        <taxon>Teratosphaeriaceae</taxon>
        <taxon>Baudoinia</taxon>
    </lineage>
</organism>
<reference evidence="2 3" key="1">
    <citation type="journal article" date="2012" name="PLoS Pathog.">
        <title>Diverse lifestyles and strategies of plant pathogenesis encoded in the genomes of eighteen Dothideomycetes fungi.</title>
        <authorList>
            <person name="Ohm R.A."/>
            <person name="Feau N."/>
            <person name="Henrissat B."/>
            <person name="Schoch C.L."/>
            <person name="Horwitz B.A."/>
            <person name="Barry K.W."/>
            <person name="Condon B.J."/>
            <person name="Copeland A.C."/>
            <person name="Dhillon B."/>
            <person name="Glaser F."/>
            <person name="Hesse C.N."/>
            <person name="Kosti I."/>
            <person name="LaButti K."/>
            <person name="Lindquist E.A."/>
            <person name="Lucas S."/>
            <person name="Salamov A.A."/>
            <person name="Bradshaw R.E."/>
            <person name="Ciuffetti L."/>
            <person name="Hamelin R.C."/>
            <person name="Kema G.H.J."/>
            <person name="Lawrence C."/>
            <person name="Scott J.A."/>
            <person name="Spatafora J.W."/>
            <person name="Turgeon B.G."/>
            <person name="de Wit P.J.G.M."/>
            <person name="Zhong S."/>
            <person name="Goodwin S.B."/>
            <person name="Grigoriev I.V."/>
        </authorList>
    </citation>
    <scope>NUCLEOTIDE SEQUENCE [LARGE SCALE GENOMIC DNA]</scope>
    <source>
        <strain evidence="2 3">UAMH 10762</strain>
    </source>
</reference>
<name>M2NL20_BAUPA</name>